<dbReference type="EMBL" id="PYAS01000027">
    <property type="protein sequence ID" value="PSL19256.1"/>
    <property type="molecule type" value="Genomic_DNA"/>
</dbReference>
<proteinExistence type="predicted"/>
<dbReference type="Gene3D" id="2.60.120.260">
    <property type="entry name" value="Galactose-binding domain-like"/>
    <property type="match status" value="2"/>
</dbReference>
<dbReference type="SUPFAM" id="SSF49785">
    <property type="entry name" value="Galactose-binding domain-like"/>
    <property type="match status" value="2"/>
</dbReference>
<gene>
    <name evidence="2" type="ORF">CLV60_12745</name>
</gene>
<dbReference type="Pfam" id="PF22633">
    <property type="entry name" value="F5_F8_type_C_2"/>
    <property type="match status" value="1"/>
</dbReference>
<dbReference type="Pfam" id="PF03422">
    <property type="entry name" value="CBM_6"/>
    <property type="match status" value="1"/>
</dbReference>
<dbReference type="InterPro" id="IPR008979">
    <property type="entry name" value="Galactose-bd-like_sf"/>
</dbReference>
<feature type="domain" description="CBM6" evidence="1">
    <location>
        <begin position="173"/>
        <end position="293"/>
    </location>
</feature>
<evidence type="ECO:0000313" key="2">
    <source>
        <dbReference type="EMBL" id="PSL19256.1"/>
    </source>
</evidence>
<dbReference type="InterPro" id="IPR005084">
    <property type="entry name" value="CBM6"/>
</dbReference>
<sequence>MHTNIKFAGYFLAWLLLLNANDLFANGLENEADIDPVLFSMSADKSVVKIGEAFSIDIQCTLRDFSDLRLFPVSLNGEFVLKVVFPDGFVQTGGNYYHTVSGKLLRPGEKIVYRITGKFVSKPPSGKFMLLRGTKQSVEVGRFLYRGELALAVDDAEIAEAAARQTATAAFSQCLEAELMSGANGPVTSDPNASNGQTRGAENQYNHFVDYMVNVPSAGAYQVTLRYYSSAVPVLSVTVNGANVQTISLPNSGSWNIAYTDYTFSVNLNAGASTLKIAGTGGGSCRQDKICVTGDGQTCPVLSKVRLHWRTADFNRLNGAKIQGSNDGSVWTDIYTIGVNATGSWQEFTFPNATPYQHVRYAASPTGYGELREIEFYSGATKLSGATFGSDPNVAAMGWQYAVDGIVNASWHGQYVGIGAHAGPSNFVGISITGCATTCIKPAIVQTAGTNVCPSTNQQVTLTASGYSGNVSWMLNGVSAGSGTSLATANAGSYTASSSNGACTSGQSQVFTVTQAANCAATALVPKISSSGFPEILTLSIVADPANPGGWLLSDVGTVSLPAGYEWSYFIGSKWLRTGANLTNEPWQSSSPGRVVKMATKIGLDTLNRWPCPPEGCNYYYQNDAVAQLAPGARGGLTTFIFN</sequence>
<evidence type="ECO:0000259" key="1">
    <source>
        <dbReference type="PROSITE" id="PS51175"/>
    </source>
</evidence>
<protein>
    <submittedName>
        <fullName evidence="2">Carbohydrate binding protein with CBM6 domain</fullName>
    </submittedName>
</protein>
<name>A0A2P8FC02_9BACT</name>
<dbReference type="GO" id="GO:0030246">
    <property type="term" value="F:carbohydrate binding"/>
    <property type="evidence" value="ECO:0007669"/>
    <property type="project" value="InterPro"/>
</dbReference>
<organism evidence="2 3">
    <name type="scientific">Dyadobacter jiangsuensis</name>
    <dbReference type="NCBI Taxonomy" id="1591085"/>
    <lineage>
        <taxon>Bacteria</taxon>
        <taxon>Pseudomonadati</taxon>
        <taxon>Bacteroidota</taxon>
        <taxon>Cytophagia</taxon>
        <taxon>Cytophagales</taxon>
        <taxon>Spirosomataceae</taxon>
        <taxon>Dyadobacter</taxon>
    </lineage>
</organism>
<dbReference type="OrthoDB" id="1433444at2"/>
<comment type="caution">
    <text evidence="2">The sequence shown here is derived from an EMBL/GenBank/DDBJ whole genome shotgun (WGS) entry which is preliminary data.</text>
</comment>
<reference evidence="2 3" key="1">
    <citation type="submission" date="2018-03" db="EMBL/GenBank/DDBJ databases">
        <title>Genomic Encyclopedia of Archaeal and Bacterial Type Strains, Phase II (KMG-II): from individual species to whole genera.</title>
        <authorList>
            <person name="Goeker M."/>
        </authorList>
    </citation>
    <scope>NUCLEOTIDE SEQUENCE [LARGE SCALE GENOMIC DNA]</scope>
    <source>
        <strain evidence="2 3">DSM 29057</strain>
    </source>
</reference>
<accession>A0A2P8FC02</accession>
<keyword evidence="3" id="KW-1185">Reference proteome</keyword>
<dbReference type="RefSeq" id="WP_106599592.1">
    <property type="nucleotide sequence ID" value="NZ_PYAS01000027.1"/>
</dbReference>
<dbReference type="Proteomes" id="UP000241964">
    <property type="component" value="Unassembled WGS sequence"/>
</dbReference>
<dbReference type="PROSITE" id="PS51175">
    <property type="entry name" value="CBM6"/>
    <property type="match status" value="1"/>
</dbReference>
<dbReference type="AlphaFoldDB" id="A0A2P8FC02"/>
<evidence type="ECO:0000313" key="3">
    <source>
        <dbReference type="Proteomes" id="UP000241964"/>
    </source>
</evidence>